<gene>
    <name evidence="2" type="ORF">CNYM01_01102</name>
</gene>
<name>A0A135SES4_9PEZI</name>
<accession>A0A135SES4</accession>
<reference evidence="2 3" key="1">
    <citation type="submission" date="2014-02" db="EMBL/GenBank/DDBJ databases">
        <title>The genome sequence of Colletotrichum nymphaeae SA-01.</title>
        <authorList>
            <person name="Baroncelli R."/>
            <person name="Thon M.R."/>
        </authorList>
    </citation>
    <scope>NUCLEOTIDE SEQUENCE [LARGE SCALE GENOMIC DNA]</scope>
    <source>
        <strain evidence="2 3">SA-01</strain>
    </source>
</reference>
<evidence type="ECO:0000256" key="1">
    <source>
        <dbReference type="SAM" id="MobiDB-lite"/>
    </source>
</evidence>
<comment type="caution">
    <text evidence="2">The sequence shown here is derived from an EMBL/GenBank/DDBJ whole genome shotgun (WGS) entry which is preliminary data.</text>
</comment>
<dbReference type="EMBL" id="JEMN01001530">
    <property type="protein sequence ID" value="KXH34297.1"/>
    <property type="molecule type" value="Genomic_DNA"/>
</dbReference>
<dbReference type="Proteomes" id="UP000070054">
    <property type="component" value="Unassembled WGS sequence"/>
</dbReference>
<evidence type="ECO:0000313" key="2">
    <source>
        <dbReference type="EMBL" id="KXH34297.1"/>
    </source>
</evidence>
<protein>
    <submittedName>
        <fullName evidence="2">Uncharacterized protein</fullName>
    </submittedName>
</protein>
<proteinExistence type="predicted"/>
<feature type="compositionally biased region" description="Polar residues" evidence="1">
    <location>
        <begin position="141"/>
        <end position="159"/>
    </location>
</feature>
<organism evidence="2 3">
    <name type="scientific">Colletotrichum nymphaeae SA-01</name>
    <dbReference type="NCBI Taxonomy" id="1460502"/>
    <lineage>
        <taxon>Eukaryota</taxon>
        <taxon>Fungi</taxon>
        <taxon>Dikarya</taxon>
        <taxon>Ascomycota</taxon>
        <taxon>Pezizomycotina</taxon>
        <taxon>Sordariomycetes</taxon>
        <taxon>Hypocreomycetidae</taxon>
        <taxon>Glomerellales</taxon>
        <taxon>Glomerellaceae</taxon>
        <taxon>Colletotrichum</taxon>
        <taxon>Colletotrichum acutatum species complex</taxon>
    </lineage>
</organism>
<dbReference type="OrthoDB" id="4847209at2759"/>
<feature type="region of interest" description="Disordered" evidence="1">
    <location>
        <begin position="252"/>
        <end position="293"/>
    </location>
</feature>
<feature type="compositionally biased region" description="Acidic residues" evidence="1">
    <location>
        <begin position="258"/>
        <end position="280"/>
    </location>
</feature>
<keyword evidence="3" id="KW-1185">Reference proteome</keyword>
<sequence length="293" mass="32029">MSFQLETNLARAIHMQQVATGASHDSIRDTTVAALLLIQQRFERGDYELPRATRTFERQLTLAILMEQDTRNLGLNALIIRTTTAWGRISGRLEQGLTPFPKPYHIIADDGDEEVPIEERLRRMGLDPNSFDLTGIRSGASHRSNNSNNVAPAQPQTDMSSTIGTGGIISSQAAVLAPGVAASAPAIVQTGRVAVTRRPRDRKRGKDMYGCDLCNQAKRYTSACTLYRHKKSKHGIPTTGDVRKERKLAAEAALAAQDDAEQADGVGEDEDAEADEEIDETMNGVTGDERDLE</sequence>
<evidence type="ECO:0000313" key="3">
    <source>
        <dbReference type="Proteomes" id="UP000070054"/>
    </source>
</evidence>
<dbReference type="AlphaFoldDB" id="A0A135SES4"/>
<feature type="region of interest" description="Disordered" evidence="1">
    <location>
        <begin position="136"/>
        <end position="161"/>
    </location>
</feature>